<dbReference type="PATRIC" id="fig|742734.4.peg.4954"/>
<reference evidence="3 4" key="1">
    <citation type="submission" date="2011-04" db="EMBL/GenBank/DDBJ databases">
        <title>The Genome Sequence of Clostridium citroniae WAL-19142.</title>
        <authorList>
            <consortium name="The Broad Institute Genome Sequencing Platform"/>
            <person name="Earl A."/>
            <person name="Ward D."/>
            <person name="Feldgarden M."/>
            <person name="Gevers D."/>
            <person name="Warren Y.A."/>
            <person name="Tyrrell K.L."/>
            <person name="Citron D.M."/>
            <person name="Goldstein E.J."/>
            <person name="Daigneault M."/>
            <person name="Allen-Vercoe E."/>
            <person name="Young S.K."/>
            <person name="Zeng Q."/>
            <person name="Gargeya S."/>
            <person name="Fitzgerald M."/>
            <person name="Haas B."/>
            <person name="Abouelleil A."/>
            <person name="Alvarado L."/>
            <person name="Arachchi H.M."/>
            <person name="Berlin A."/>
            <person name="Brown A."/>
            <person name="Chapman S.B."/>
            <person name="Chen Z."/>
            <person name="Dunbar C."/>
            <person name="Freedman E."/>
            <person name="Gearin G."/>
            <person name="Gellesch M."/>
            <person name="Goldberg J."/>
            <person name="Griggs A."/>
            <person name="Gujja S."/>
            <person name="Heilman E.R."/>
            <person name="Heiman D."/>
            <person name="Howarth C."/>
            <person name="Larson L."/>
            <person name="Lui A."/>
            <person name="MacDonald P.J."/>
            <person name="Mehta T."/>
            <person name="Montmayeur A."/>
            <person name="Murphy C."/>
            <person name="Neiman D."/>
            <person name="Pearson M."/>
            <person name="Priest M."/>
            <person name="Roberts A."/>
            <person name="Saif S."/>
            <person name="Shea T."/>
            <person name="Shenoy N."/>
            <person name="Sisk P."/>
            <person name="Stolte C."/>
            <person name="Sykes S."/>
            <person name="White J."/>
            <person name="Yandava C."/>
            <person name="Wortman J."/>
            <person name="Nusbaum C."/>
            <person name="Birren B."/>
        </authorList>
    </citation>
    <scope>NUCLEOTIDE SEQUENCE [LARGE SCALE GENOMIC DNA]</scope>
    <source>
        <strain evidence="3 4">WAL-19142</strain>
    </source>
</reference>
<dbReference type="InterPro" id="IPR052698">
    <property type="entry name" value="MoCofactor_Util/Proc"/>
</dbReference>
<dbReference type="GeneID" id="93163974"/>
<dbReference type="EMBL" id="ADLK01000032">
    <property type="protein sequence ID" value="KMW16186.1"/>
    <property type="molecule type" value="Genomic_DNA"/>
</dbReference>
<feature type="domain" description="XdhC Rossmann" evidence="2">
    <location>
        <begin position="189"/>
        <end position="331"/>
    </location>
</feature>
<comment type="caution">
    <text evidence="3">The sequence shown here is derived from an EMBL/GenBank/DDBJ whole genome shotgun (WGS) entry which is preliminary data.</text>
</comment>
<name>A0A0J9BVJ5_9FIRM</name>
<dbReference type="Pfam" id="PF02625">
    <property type="entry name" value="XdhC_CoxI"/>
    <property type="match status" value="1"/>
</dbReference>
<dbReference type="Proteomes" id="UP000037392">
    <property type="component" value="Unassembled WGS sequence"/>
</dbReference>
<dbReference type="Gene3D" id="3.40.50.720">
    <property type="entry name" value="NAD(P)-binding Rossmann-like Domain"/>
    <property type="match status" value="1"/>
</dbReference>
<sequence length="349" mass="38141">MKALFEELSNVLAKGEEAVLVTIIASSGSTPRGAGSRMLVKKDGTIKGTVGGGAVEYQAILTAVEAIKHKSSHTKGFTLTRNQVADIGMVCGGNVVVYFQYISPDNKEFAGFCADVRTALSRDEDSWLLLDITDETCWQMGLYSESTGLLGMNMPERFTDSDLFGCSTLQREAEGRRYYVEPLVQAGTVYVFGGGHVAQELVPVLTHVGFRCVVMDDREEFANPQVFPTAADTIVGDLERIGDYIKIRPCDYICVMTRGHQFDYYVQKQAMTFKPCYIGIMGSRNKIRVVTDKLLGDGFSREEIEGCHMPIGTEIHAETPAEIAISIAGELISVRAAGMGLKSKIDGQK</sequence>
<dbReference type="RefSeq" id="WP_048930786.1">
    <property type="nucleotide sequence ID" value="NZ_KQ235882.1"/>
</dbReference>
<accession>A0A0J9BVJ5</accession>
<dbReference type="PANTHER" id="PTHR30388">
    <property type="entry name" value="ALDEHYDE OXIDOREDUCTASE MOLYBDENUM COFACTOR ASSEMBLY PROTEIN"/>
    <property type="match status" value="1"/>
</dbReference>
<dbReference type="OrthoDB" id="9773039at2"/>
<evidence type="ECO:0000259" key="1">
    <source>
        <dbReference type="Pfam" id="PF02625"/>
    </source>
</evidence>
<dbReference type="Pfam" id="PF13478">
    <property type="entry name" value="XdhC_C"/>
    <property type="match status" value="1"/>
</dbReference>
<feature type="domain" description="XdhC- CoxI" evidence="1">
    <location>
        <begin position="12"/>
        <end position="72"/>
    </location>
</feature>
<proteinExistence type="predicted"/>
<evidence type="ECO:0008006" key="5">
    <source>
        <dbReference type="Google" id="ProtNLM"/>
    </source>
</evidence>
<organism evidence="3 4">
    <name type="scientific">[Clostridium] citroniae WAL-19142</name>
    <dbReference type="NCBI Taxonomy" id="742734"/>
    <lineage>
        <taxon>Bacteria</taxon>
        <taxon>Bacillati</taxon>
        <taxon>Bacillota</taxon>
        <taxon>Clostridia</taxon>
        <taxon>Lachnospirales</taxon>
        <taxon>Lachnospiraceae</taxon>
        <taxon>Enterocloster</taxon>
    </lineage>
</organism>
<evidence type="ECO:0000313" key="4">
    <source>
        <dbReference type="Proteomes" id="UP000037392"/>
    </source>
</evidence>
<evidence type="ECO:0000313" key="3">
    <source>
        <dbReference type="EMBL" id="KMW16186.1"/>
    </source>
</evidence>
<dbReference type="PANTHER" id="PTHR30388:SF6">
    <property type="entry name" value="XANTHINE DEHYDROGENASE SUBUNIT A-RELATED"/>
    <property type="match status" value="1"/>
</dbReference>
<dbReference type="InterPro" id="IPR003777">
    <property type="entry name" value="XdhC_CoxI"/>
</dbReference>
<gene>
    <name evidence="3" type="ORF">HMPREF9470_04624</name>
</gene>
<dbReference type="AlphaFoldDB" id="A0A0J9BVJ5"/>
<dbReference type="InterPro" id="IPR027051">
    <property type="entry name" value="XdhC_Rossmann_dom"/>
</dbReference>
<evidence type="ECO:0000259" key="2">
    <source>
        <dbReference type="Pfam" id="PF13478"/>
    </source>
</evidence>
<protein>
    <recommendedName>
        <fullName evidence="5">Xanthine dehydrogenase accessory protein XdhC</fullName>
    </recommendedName>
</protein>